<comment type="caution">
    <text evidence="1">The sequence shown here is derived from an EMBL/GenBank/DDBJ whole genome shotgun (WGS) entry which is preliminary data.</text>
</comment>
<gene>
    <name evidence="1" type="ORF">AYI69_g10102</name>
</gene>
<protein>
    <submittedName>
        <fullName evidence="1">Uncharacterized protein</fullName>
    </submittedName>
</protein>
<evidence type="ECO:0000313" key="1">
    <source>
        <dbReference type="EMBL" id="OMJ10777.1"/>
    </source>
</evidence>
<sequence>MVGELDIVQQEIASLKRPIHAIHKALTHTNAHAIIIVIASNITTVVYAVFNVDIAHICVSCTLVIATHSFSQFDSIFGEREMYINIRFIV</sequence>
<dbReference type="EMBL" id="LSSM01006438">
    <property type="protein sequence ID" value="OMJ10777.1"/>
    <property type="molecule type" value="Genomic_DNA"/>
</dbReference>
<proteinExistence type="predicted"/>
<dbReference type="Proteomes" id="UP000187429">
    <property type="component" value="Unassembled WGS sequence"/>
</dbReference>
<keyword evidence="2" id="KW-1185">Reference proteome</keyword>
<dbReference type="AlphaFoldDB" id="A0A1R1X816"/>
<reference evidence="2" key="1">
    <citation type="submission" date="2017-01" db="EMBL/GenBank/DDBJ databases">
        <authorList>
            <person name="Wang Y."/>
            <person name="White M."/>
            <person name="Kvist S."/>
            <person name="Moncalvo J.-M."/>
        </authorList>
    </citation>
    <scope>NUCLEOTIDE SEQUENCE [LARGE SCALE GENOMIC DNA]</scope>
    <source>
        <strain evidence="2">ID-206-W2</strain>
    </source>
</reference>
<accession>A0A1R1X816</accession>
<name>A0A1R1X816_9FUNG</name>
<evidence type="ECO:0000313" key="2">
    <source>
        <dbReference type="Proteomes" id="UP000187429"/>
    </source>
</evidence>
<organism evidence="1 2">
    <name type="scientific">Smittium culicis</name>
    <dbReference type="NCBI Taxonomy" id="133412"/>
    <lineage>
        <taxon>Eukaryota</taxon>
        <taxon>Fungi</taxon>
        <taxon>Fungi incertae sedis</taxon>
        <taxon>Zoopagomycota</taxon>
        <taxon>Kickxellomycotina</taxon>
        <taxon>Harpellomycetes</taxon>
        <taxon>Harpellales</taxon>
        <taxon>Legeriomycetaceae</taxon>
        <taxon>Smittium</taxon>
    </lineage>
</organism>